<reference evidence="8 9" key="1">
    <citation type="journal article" date="2016" name="Nat. Commun.">
        <title>Thousands of microbial genomes shed light on interconnected biogeochemical processes in an aquifer system.</title>
        <authorList>
            <person name="Anantharaman K."/>
            <person name="Brown C.T."/>
            <person name="Hug L.A."/>
            <person name="Sharon I."/>
            <person name="Castelle C.J."/>
            <person name="Probst A.J."/>
            <person name="Thomas B.C."/>
            <person name="Singh A."/>
            <person name="Wilkins M.J."/>
            <person name="Karaoz U."/>
            <person name="Brodie E.L."/>
            <person name="Williams K.H."/>
            <person name="Hubbard S.S."/>
            <person name="Banfield J.F."/>
        </authorList>
    </citation>
    <scope>NUCLEOTIDE SEQUENCE [LARGE SCALE GENOMIC DNA]</scope>
</reference>
<evidence type="ECO:0000256" key="1">
    <source>
        <dbReference type="ARBA" id="ARBA00009179"/>
    </source>
</evidence>
<dbReference type="CDD" id="cd07560">
    <property type="entry name" value="Peptidase_S41_CPP"/>
    <property type="match status" value="1"/>
</dbReference>
<keyword evidence="3 5" id="KW-0378">Hydrolase</keyword>
<dbReference type="Pfam" id="PF22694">
    <property type="entry name" value="CtpB_N-like"/>
    <property type="match status" value="1"/>
</dbReference>
<organism evidence="8 9">
    <name type="scientific">Candidatus Sungbacteria bacterium RIFCSPHIGHO2_02_FULL_53_17</name>
    <dbReference type="NCBI Taxonomy" id="1802275"/>
    <lineage>
        <taxon>Bacteria</taxon>
        <taxon>Candidatus Sungiibacteriota</taxon>
    </lineage>
</organism>
<sequence length="410" mass="44882">MFAVQWRKYTKAAVIVASVFVLGASFSLGAWYGYANRPAVEKVLKVTGQKPPQEFEATDFNLFWEVWSQLEDKFVDNDKIDRKQMVYGAIAGLARSLKDPYTEFLPPAESKQFQEDIKGAFGGIGAEIGIRKNVITVIAPLKGNPAEKAGIKAGDKILKIDDTTTNDLALDEAVRLIRGEPGTKVRLAVFRDGADRTQEYTVIRDIIKIQIVSTEKLPDGIFVIKLNHFTENAAFEFRKAVQEFFDSGSKKIILDLRNNPGGFLTVAVDIGSWWVPAGEAIVRERYGDGKEDVYRSSGYNVLGAVPTVLLVNEGSASASEIVAGALRDHRNITLVGAKTFGKGSVQEVVQLPQQASLKVTIAKWLTPKGTEIDGKGLEPDVAVIPPESAQEGDGIKDLMLEKALEVIKNQ</sequence>
<dbReference type="AlphaFoldDB" id="A0A1G2KT05"/>
<evidence type="ECO:0000256" key="6">
    <source>
        <dbReference type="SAM" id="Phobius"/>
    </source>
</evidence>
<dbReference type="InterPro" id="IPR005151">
    <property type="entry name" value="Tail-specific_protease"/>
</dbReference>
<protein>
    <recommendedName>
        <fullName evidence="7">PDZ domain-containing protein</fullName>
    </recommendedName>
</protein>
<comment type="caution">
    <text evidence="8">The sequence shown here is derived from an EMBL/GenBank/DDBJ whole genome shotgun (WGS) entry which is preliminary data.</text>
</comment>
<accession>A0A1G2KT05</accession>
<dbReference type="GO" id="GO:0004175">
    <property type="term" value="F:endopeptidase activity"/>
    <property type="evidence" value="ECO:0007669"/>
    <property type="project" value="TreeGrafter"/>
</dbReference>
<dbReference type="InterPro" id="IPR001478">
    <property type="entry name" value="PDZ"/>
</dbReference>
<dbReference type="InterPro" id="IPR029045">
    <property type="entry name" value="ClpP/crotonase-like_dom_sf"/>
</dbReference>
<dbReference type="PANTHER" id="PTHR32060:SF30">
    <property type="entry name" value="CARBOXY-TERMINAL PROCESSING PROTEASE CTPA"/>
    <property type="match status" value="1"/>
</dbReference>
<keyword evidence="6" id="KW-1133">Transmembrane helix</keyword>
<dbReference type="Pfam" id="PF03572">
    <property type="entry name" value="Peptidase_S41"/>
    <property type="match status" value="1"/>
</dbReference>
<comment type="similarity">
    <text evidence="1 5">Belongs to the peptidase S41A family.</text>
</comment>
<dbReference type="SMART" id="SM00245">
    <property type="entry name" value="TSPc"/>
    <property type="match status" value="1"/>
</dbReference>
<dbReference type="GO" id="GO:0006508">
    <property type="term" value="P:proteolysis"/>
    <property type="evidence" value="ECO:0007669"/>
    <property type="project" value="UniProtKB-KW"/>
</dbReference>
<proteinExistence type="inferred from homology"/>
<evidence type="ECO:0000313" key="9">
    <source>
        <dbReference type="Proteomes" id="UP000177177"/>
    </source>
</evidence>
<dbReference type="SUPFAM" id="SSF52096">
    <property type="entry name" value="ClpP/crotonase"/>
    <property type="match status" value="1"/>
</dbReference>
<dbReference type="GO" id="GO:0030288">
    <property type="term" value="C:outer membrane-bounded periplasmic space"/>
    <property type="evidence" value="ECO:0007669"/>
    <property type="project" value="TreeGrafter"/>
</dbReference>
<evidence type="ECO:0000256" key="3">
    <source>
        <dbReference type="ARBA" id="ARBA00022801"/>
    </source>
</evidence>
<dbReference type="FunFam" id="2.30.42.10:FF:000063">
    <property type="entry name" value="Peptidase, S41 family"/>
    <property type="match status" value="1"/>
</dbReference>
<dbReference type="Gene3D" id="3.30.750.44">
    <property type="match status" value="1"/>
</dbReference>
<dbReference type="InterPro" id="IPR036034">
    <property type="entry name" value="PDZ_sf"/>
</dbReference>
<dbReference type="GO" id="GO:0008236">
    <property type="term" value="F:serine-type peptidase activity"/>
    <property type="evidence" value="ECO:0007669"/>
    <property type="project" value="UniProtKB-KW"/>
</dbReference>
<dbReference type="SMART" id="SM00228">
    <property type="entry name" value="PDZ"/>
    <property type="match status" value="1"/>
</dbReference>
<evidence type="ECO:0000313" key="8">
    <source>
        <dbReference type="EMBL" id="OHA02576.1"/>
    </source>
</evidence>
<dbReference type="NCBIfam" id="TIGR00225">
    <property type="entry name" value="prc"/>
    <property type="match status" value="1"/>
</dbReference>
<evidence type="ECO:0000259" key="7">
    <source>
        <dbReference type="PROSITE" id="PS50106"/>
    </source>
</evidence>
<dbReference type="CDD" id="cd06782">
    <property type="entry name" value="cpPDZ_CPP-like"/>
    <property type="match status" value="1"/>
</dbReference>
<evidence type="ECO:0000256" key="2">
    <source>
        <dbReference type="ARBA" id="ARBA00022670"/>
    </source>
</evidence>
<dbReference type="EMBL" id="MHQN01000033">
    <property type="protein sequence ID" value="OHA02576.1"/>
    <property type="molecule type" value="Genomic_DNA"/>
</dbReference>
<dbReference type="PANTHER" id="PTHR32060">
    <property type="entry name" value="TAIL-SPECIFIC PROTEASE"/>
    <property type="match status" value="1"/>
</dbReference>
<dbReference type="Gene3D" id="2.30.42.10">
    <property type="match status" value="1"/>
</dbReference>
<keyword evidence="6" id="KW-0812">Transmembrane</keyword>
<evidence type="ECO:0000256" key="4">
    <source>
        <dbReference type="ARBA" id="ARBA00022825"/>
    </source>
</evidence>
<dbReference type="Proteomes" id="UP000177177">
    <property type="component" value="Unassembled WGS sequence"/>
</dbReference>
<gene>
    <name evidence="8" type="ORF">A3C92_02950</name>
</gene>
<dbReference type="SUPFAM" id="SSF50156">
    <property type="entry name" value="PDZ domain-like"/>
    <property type="match status" value="1"/>
</dbReference>
<evidence type="ECO:0000256" key="5">
    <source>
        <dbReference type="RuleBase" id="RU004404"/>
    </source>
</evidence>
<dbReference type="InterPro" id="IPR004447">
    <property type="entry name" value="Peptidase_S41A"/>
</dbReference>
<dbReference type="Gene3D" id="3.90.226.10">
    <property type="entry name" value="2-enoyl-CoA Hydratase, Chain A, domain 1"/>
    <property type="match status" value="1"/>
</dbReference>
<keyword evidence="4 5" id="KW-0720">Serine protease</keyword>
<dbReference type="InterPro" id="IPR055210">
    <property type="entry name" value="CtpA/B_N"/>
</dbReference>
<feature type="domain" description="PDZ" evidence="7">
    <location>
        <begin position="110"/>
        <end position="178"/>
    </location>
</feature>
<feature type="transmembrane region" description="Helical" evidence="6">
    <location>
        <begin position="12"/>
        <end position="34"/>
    </location>
</feature>
<dbReference type="Pfam" id="PF13180">
    <property type="entry name" value="PDZ_2"/>
    <property type="match status" value="1"/>
</dbReference>
<dbReference type="PROSITE" id="PS50106">
    <property type="entry name" value="PDZ"/>
    <property type="match status" value="1"/>
</dbReference>
<dbReference type="GO" id="GO:0007165">
    <property type="term" value="P:signal transduction"/>
    <property type="evidence" value="ECO:0007669"/>
    <property type="project" value="TreeGrafter"/>
</dbReference>
<keyword evidence="2 5" id="KW-0645">Protease</keyword>
<name>A0A1G2KT05_9BACT</name>
<keyword evidence="6" id="KW-0472">Membrane</keyword>